<dbReference type="Gene3D" id="1.10.10.10">
    <property type="entry name" value="Winged helix-like DNA-binding domain superfamily/Winged helix DNA-binding domain"/>
    <property type="match status" value="1"/>
</dbReference>
<evidence type="ECO:0000259" key="1">
    <source>
        <dbReference type="Pfam" id="PF13358"/>
    </source>
</evidence>
<dbReference type="AlphaFoldDB" id="A0A1G5FH21"/>
<dbReference type="InterPro" id="IPR025959">
    <property type="entry name" value="Winged_HTH_dom"/>
</dbReference>
<dbReference type="GO" id="GO:0003676">
    <property type="term" value="F:nucleic acid binding"/>
    <property type="evidence" value="ECO:0007669"/>
    <property type="project" value="InterPro"/>
</dbReference>
<dbReference type="Proteomes" id="UP000198870">
    <property type="component" value="Unassembled WGS sequence"/>
</dbReference>
<name>A0A1G5FH21_9BACT</name>
<dbReference type="NCBIfam" id="NF033545">
    <property type="entry name" value="transpos_IS630"/>
    <property type="match status" value="1"/>
</dbReference>
<gene>
    <name evidence="3" type="ORF">SAMN05216233_10866</name>
</gene>
<accession>A0A1G5FH21</accession>
<proteinExistence type="predicted"/>
<dbReference type="RefSeq" id="WP_092210930.1">
    <property type="nucleotide sequence ID" value="NZ_FMUX01000008.1"/>
</dbReference>
<evidence type="ECO:0000259" key="2">
    <source>
        <dbReference type="Pfam" id="PF13592"/>
    </source>
</evidence>
<dbReference type="Pfam" id="PF13384">
    <property type="entry name" value="HTH_23"/>
    <property type="match status" value="1"/>
</dbReference>
<dbReference type="Gene3D" id="3.30.420.10">
    <property type="entry name" value="Ribonuclease H-like superfamily/Ribonuclease H"/>
    <property type="match status" value="1"/>
</dbReference>
<feature type="domain" description="Tc1-like transposase DDE" evidence="1">
    <location>
        <begin position="172"/>
        <end position="314"/>
    </location>
</feature>
<dbReference type="InterPro" id="IPR047655">
    <property type="entry name" value="Transpos_IS630-like"/>
</dbReference>
<dbReference type="InterPro" id="IPR038717">
    <property type="entry name" value="Tc1-like_DDE_dom"/>
</dbReference>
<feature type="domain" description="Winged helix-turn helix" evidence="2">
    <location>
        <begin position="99"/>
        <end position="156"/>
    </location>
</feature>
<evidence type="ECO:0000313" key="3">
    <source>
        <dbReference type="EMBL" id="SCY38536.1"/>
    </source>
</evidence>
<dbReference type="EMBL" id="FMUX01000008">
    <property type="protein sequence ID" value="SCY38536.1"/>
    <property type="molecule type" value="Genomic_DNA"/>
</dbReference>
<dbReference type="Pfam" id="PF13592">
    <property type="entry name" value="HTH_33"/>
    <property type="match status" value="1"/>
</dbReference>
<dbReference type="PANTHER" id="PTHR46564">
    <property type="entry name" value="TRANSPOSASE"/>
    <property type="match status" value="1"/>
</dbReference>
<organism evidence="3 4">
    <name type="scientific">Desulfoluna spongiiphila</name>
    <dbReference type="NCBI Taxonomy" id="419481"/>
    <lineage>
        <taxon>Bacteria</taxon>
        <taxon>Pseudomonadati</taxon>
        <taxon>Thermodesulfobacteriota</taxon>
        <taxon>Desulfobacteria</taxon>
        <taxon>Desulfobacterales</taxon>
        <taxon>Desulfolunaceae</taxon>
        <taxon>Desulfoluna</taxon>
    </lineage>
</organism>
<reference evidence="3 4" key="1">
    <citation type="submission" date="2016-10" db="EMBL/GenBank/DDBJ databases">
        <authorList>
            <person name="de Groot N.N."/>
        </authorList>
    </citation>
    <scope>NUCLEOTIDE SEQUENCE [LARGE SCALE GENOMIC DNA]</scope>
    <source>
        <strain evidence="3 4">AA1</strain>
    </source>
</reference>
<dbReference type="InterPro" id="IPR036397">
    <property type="entry name" value="RNaseH_sf"/>
</dbReference>
<protein>
    <submittedName>
        <fullName evidence="3">Transposase</fullName>
    </submittedName>
</protein>
<dbReference type="STRING" id="419481.SAMN05216233_10866"/>
<keyword evidence="4" id="KW-1185">Reference proteome</keyword>
<dbReference type="Pfam" id="PF13358">
    <property type="entry name" value="DDE_3"/>
    <property type="match status" value="1"/>
</dbReference>
<dbReference type="SUPFAM" id="SSF46689">
    <property type="entry name" value="Homeodomain-like"/>
    <property type="match status" value="1"/>
</dbReference>
<dbReference type="OrthoDB" id="5504200at2"/>
<evidence type="ECO:0000313" key="4">
    <source>
        <dbReference type="Proteomes" id="UP000198870"/>
    </source>
</evidence>
<sequence length="344" mass="39960">MDKRDARKLSTEAQQELRMLAVQLKESGKKYNEIAEIIKVHPTTICTWYKAYQKGGIEALKIKKRGRRIGACKTLSPLQEDEIRKHLIDKYPDQLKLPFALWTRVAVQQLINELFSIKMPIRTVGEYLMRWNFTPQRPLRNAYKQNPKAVDDWLKNEYPSIAKRAKKEKAEIHWGDETGLCNDSYHGRSYAPCGETPSIKLHPRCERVNLISTITNQGKVRFMVYDGKMNSQTLLQFMKRLVKGASHKIFLILDNLKVHHSRIVKAWLADNEAEIEVFYLPSYSPELNPDEYLNCDLKAGVHSKTPARTKTQLKKKAISHLRMLQQVPGRVKKYFRHSKIAYAV</sequence>
<dbReference type="InterPro" id="IPR009057">
    <property type="entry name" value="Homeodomain-like_sf"/>
</dbReference>
<dbReference type="InterPro" id="IPR036388">
    <property type="entry name" value="WH-like_DNA-bd_sf"/>
</dbReference>
<dbReference type="PANTHER" id="PTHR46564:SF1">
    <property type="entry name" value="TRANSPOSASE"/>
    <property type="match status" value="1"/>
</dbReference>